<proteinExistence type="predicted"/>
<dbReference type="CDD" id="cd00253">
    <property type="entry name" value="PL_Passenger_AT"/>
    <property type="match status" value="1"/>
</dbReference>
<dbReference type="InterPro" id="IPR036709">
    <property type="entry name" value="Autotransporte_beta_dom_sf"/>
</dbReference>
<evidence type="ECO:0000313" key="2">
    <source>
        <dbReference type="EMBL" id="EJF93444.1"/>
    </source>
</evidence>
<dbReference type="SUPFAM" id="SSF51126">
    <property type="entry name" value="Pectin lyase-like"/>
    <property type="match status" value="1"/>
</dbReference>
<dbReference type="InterPro" id="IPR011050">
    <property type="entry name" value="Pectin_lyase_fold/virulence"/>
</dbReference>
<dbReference type="InterPro" id="IPR012332">
    <property type="entry name" value="Autotransporter_pectin_lyase_C"/>
</dbReference>
<dbReference type="InterPro" id="IPR005546">
    <property type="entry name" value="Autotransporte_beta"/>
</dbReference>
<accession>A0A9P2RYB8</accession>
<comment type="caution">
    <text evidence="2">The sequence shown here is derived from an EMBL/GenBank/DDBJ whole genome shotgun (WGS) entry which is preliminary data.</text>
</comment>
<sequence>MIRESKNHLYLCVFTAVISPFLSNIDVEARSFSSVSFSCSEGKLPYRCNDGAKHTITDKVYQSVNSSDEKSESENSFTTSAIIVAQEPNTVIQAMRVKINGIDSVKDTYGIVASQGGKVVLSASTLKNVSIGFRADSGMIEVNRGSIEANQMGVYAEKQGASVILTDAKIKVHGQGVGQKGALFSGFDANIKMTGGLIDVINAAALYVGKRGSAILDSVSITSKSQKTMDKEDEVAHAVLNINQHSSTYLKNSNVLARDVSGLWIGLDTNAQSSVGQEGNILVSRVNIEDSKIIVTGSKYGMHFDMDKGDNSYQQGIVFLKKATFEVPDGTAIHSHKSSGYIGVTEGTRISGDLLLTAEKGASMAVLADSSSLIGGTRVADDSVAELYLTGGSKWILTKRKEINSQVLNRMVSSISFLKLSDSVIAFETPTFQEYQTLHIGKGGEEVFNAQGSAHLYLNTHLNGDGSLDDQKTDRLLIHGNVSGKTTVHVQFVVGNQGEVVGNGNAKSISLIQVSGKAAEDSFQLSSTYIALEGLPYQYYLHPYGPDSSLGNTRTAQRLVKGDGDFWDFRLESKYVQPAFDAPVVLRVRDVVPQVPSYLILPNVLFHAGLMDIGSQNRQLETMRSVGRSLKTDGSSTLFVSSYGGSYRYVSDLSALEYGYGGNFDYNAIEAGVLLKTIEGAYSTTSFRIMGTYGKVSLRPRDVNQSQKSTFHKWSVTAYGSVENNTGFYVNGLLSYGLFKGDIFTFARGKTATLKGNPLNVSFSSGKRFMTGYEGIMFDPQVQFIYQNLQFHKAHDLDGFDIEMKKIDQWLMRVGGRLTKTFTTFEKDRFISFYGQLHIANHFGGKQFVRFKDSFQLGSFGSSLEAGLGINSQLSSKITLHSNLIYQHKLTKAGFSGVRFSGGLNYRF</sequence>
<dbReference type="SMART" id="SM00869">
    <property type="entry name" value="Autotransporter"/>
    <property type="match status" value="1"/>
</dbReference>
<protein>
    <submittedName>
        <fullName evidence="2">Outer membrane autotransporter barrel domain-containing protein</fullName>
    </submittedName>
</protein>
<dbReference type="Pfam" id="PF03797">
    <property type="entry name" value="Autotransporter"/>
    <property type="match status" value="1"/>
</dbReference>
<dbReference type="NCBIfam" id="TIGR01414">
    <property type="entry name" value="autotrans_barl"/>
    <property type="match status" value="2"/>
</dbReference>
<keyword evidence="3" id="KW-1185">Reference proteome</keyword>
<reference evidence="2 3" key="1">
    <citation type="submission" date="2012-03" db="EMBL/GenBank/DDBJ databases">
        <title>The Genome Sequence of Bartonella taylorii 8TBB.</title>
        <authorList>
            <consortium name="The Broad Institute Genome Sequencing Platform"/>
            <consortium name="The Broad Institute Genome Sequencing Center for Infectious Disease"/>
            <person name="Feldgarden M."/>
            <person name="Kirby J."/>
            <person name="Kosoy M."/>
            <person name="Birtles R."/>
            <person name="Probert W.S."/>
            <person name="Chiaraviglio L."/>
            <person name="Young S.K."/>
            <person name="Zeng Q."/>
            <person name="Gargeya S."/>
            <person name="Fitzgerald M."/>
            <person name="Haas B."/>
            <person name="Abouelleil A."/>
            <person name="Alvarado L."/>
            <person name="Arachchi H.M."/>
            <person name="Berlin A."/>
            <person name="Chapman S.B."/>
            <person name="Gearin G."/>
            <person name="Goldberg J."/>
            <person name="Griggs A."/>
            <person name="Gujja S."/>
            <person name="Hansen M."/>
            <person name="Heiman D."/>
            <person name="Howarth C."/>
            <person name="Larimer J."/>
            <person name="Lui A."/>
            <person name="MacDonald P.J.P."/>
            <person name="McCowen C."/>
            <person name="Montmayeur A."/>
            <person name="Murphy C."/>
            <person name="Neiman D."/>
            <person name="Pearson M."/>
            <person name="Priest M."/>
            <person name="Roberts A."/>
            <person name="Saif S."/>
            <person name="Shea T."/>
            <person name="Sisk P."/>
            <person name="Stolte C."/>
            <person name="Sykes S."/>
            <person name="Wortman J."/>
            <person name="Nusbaum C."/>
            <person name="Birren B."/>
        </authorList>
    </citation>
    <scope>NUCLEOTIDE SEQUENCE [LARGE SCALE GENOMIC DNA]</scope>
    <source>
        <strain evidence="2 3">8TBB</strain>
    </source>
</reference>
<dbReference type="RefSeq" id="WP_004860469.1">
    <property type="nucleotide sequence ID" value="NZ_JH725052.1"/>
</dbReference>
<organism evidence="2 3">
    <name type="scientific">Bartonella taylorii 8TBB</name>
    <dbReference type="NCBI Taxonomy" id="1094560"/>
    <lineage>
        <taxon>Bacteria</taxon>
        <taxon>Pseudomonadati</taxon>
        <taxon>Pseudomonadota</taxon>
        <taxon>Alphaproteobacteria</taxon>
        <taxon>Hyphomicrobiales</taxon>
        <taxon>Bartonellaceae</taxon>
        <taxon>Bartonella</taxon>
    </lineage>
</organism>
<feature type="domain" description="Autotransporter" evidence="1">
    <location>
        <begin position="631"/>
        <end position="908"/>
    </location>
</feature>
<dbReference type="Gene3D" id="2.40.128.130">
    <property type="entry name" value="Autotransporter beta-domain"/>
    <property type="match status" value="1"/>
</dbReference>
<dbReference type="GO" id="GO:0019867">
    <property type="term" value="C:outer membrane"/>
    <property type="evidence" value="ECO:0007669"/>
    <property type="project" value="InterPro"/>
</dbReference>
<dbReference type="Pfam" id="PF18883">
    <property type="entry name" value="AC_1"/>
    <property type="match status" value="1"/>
</dbReference>
<dbReference type="EMBL" id="AIMD01000042">
    <property type="protein sequence ID" value="EJF93444.1"/>
    <property type="molecule type" value="Genomic_DNA"/>
</dbReference>
<dbReference type="AlphaFoldDB" id="A0A9P2RYB8"/>
<gene>
    <name evidence="2" type="ORF">ME9_01325</name>
</gene>
<dbReference type="PROSITE" id="PS51208">
    <property type="entry name" value="AUTOTRANSPORTER"/>
    <property type="match status" value="1"/>
</dbReference>
<dbReference type="SUPFAM" id="SSF103515">
    <property type="entry name" value="Autotransporter"/>
    <property type="match status" value="1"/>
</dbReference>
<evidence type="ECO:0000313" key="3">
    <source>
        <dbReference type="Proteomes" id="UP000002648"/>
    </source>
</evidence>
<name>A0A9P2RYB8_BARTA</name>
<dbReference type="InterPro" id="IPR006315">
    <property type="entry name" value="OM_autotransptr_brl_dom"/>
</dbReference>
<dbReference type="Proteomes" id="UP000002648">
    <property type="component" value="Unassembled WGS sequence"/>
</dbReference>
<evidence type="ECO:0000259" key="1">
    <source>
        <dbReference type="PROSITE" id="PS51208"/>
    </source>
</evidence>
<dbReference type="Gene3D" id="2.160.20.20">
    <property type="match status" value="1"/>
</dbReference>
<dbReference type="InterPro" id="IPR043990">
    <property type="entry name" value="AC_1"/>
</dbReference>